<dbReference type="InterPro" id="IPR005914">
    <property type="entry name" value="Acac_CoA_synth"/>
</dbReference>
<evidence type="ECO:0000259" key="6">
    <source>
        <dbReference type="Pfam" id="PF16177"/>
    </source>
</evidence>
<keyword evidence="4" id="KW-0067">ATP-binding</keyword>
<dbReference type="Gene3D" id="3.30.300.30">
    <property type="match status" value="1"/>
</dbReference>
<dbReference type="NCBIfam" id="NF002937">
    <property type="entry name" value="PRK03584.1"/>
    <property type="match status" value="1"/>
</dbReference>
<comment type="similarity">
    <text evidence="1">Belongs to the ATP-dependent AMP-binding enzyme family.</text>
</comment>
<name>A0AA90P114_9GAMM</name>
<dbReference type="InterPro" id="IPR032387">
    <property type="entry name" value="ACAS_N"/>
</dbReference>
<dbReference type="EC" id="6.2.1.16" evidence="7"/>
<dbReference type="NCBIfam" id="TIGR01217">
    <property type="entry name" value="ac_ac_CoA_syn"/>
    <property type="match status" value="1"/>
</dbReference>
<keyword evidence="8" id="KW-1185">Reference proteome</keyword>
<organism evidence="7 8">
    <name type="scientific">Candidatus Endonucleibacter bathymodioli</name>
    <dbReference type="NCBI Taxonomy" id="539814"/>
    <lineage>
        <taxon>Bacteria</taxon>
        <taxon>Pseudomonadati</taxon>
        <taxon>Pseudomonadota</taxon>
        <taxon>Gammaproteobacteria</taxon>
        <taxon>Oceanospirillales</taxon>
        <taxon>Endozoicomonadaceae</taxon>
        <taxon>Candidatus Endonucleibacter</taxon>
    </lineage>
</organism>
<dbReference type="Gene3D" id="3.40.50.12780">
    <property type="entry name" value="N-terminal domain of ligase-like"/>
    <property type="match status" value="1"/>
</dbReference>
<keyword evidence="2 7" id="KW-0436">Ligase</keyword>
<dbReference type="Proteomes" id="UP001178148">
    <property type="component" value="Unassembled WGS sequence"/>
</dbReference>
<dbReference type="PROSITE" id="PS00455">
    <property type="entry name" value="AMP_BINDING"/>
    <property type="match status" value="1"/>
</dbReference>
<evidence type="ECO:0000259" key="5">
    <source>
        <dbReference type="Pfam" id="PF00501"/>
    </source>
</evidence>
<evidence type="ECO:0000256" key="2">
    <source>
        <dbReference type="ARBA" id="ARBA00022598"/>
    </source>
</evidence>
<sequence length="647" mass="72085">MSSVLWSPNSQRTFNSNMYSFIGYVKEKKGATYSNYPDLYQWSVENKDSFWRLTADFFQVNFHREPDVICEGVGIRGTKWFPGATLNYAEHLLRHKKDKTAIIFRGENNQRSELSYLELSRQVAAAQVGLIDAGVIKGDRVAAVLPNCPEAVVMMLATTSIGAVWSSCSPDFGLQGVVDRFAQIEPKVLIIADGYFYSGKTFDCTDKIYCIPSHIKSIKTTVIVSLLKTNVIIDGKTTIDYENFIEQKSPPLNFESVSFDHPLFIMYSSGTTGAPKCIVHGHGGTLLQHLKELGLHTDVKAEDKVFYFTTCGWMMWNWLVSSLALGSTIVLYDGSPFYPDPTALIDMAEQEQISIFGTSAKYINALEKAEVKPAKSHNLENLRTILSTGSPLLHESFDYVYRDIKSDVCLSSISGGTDIISCFSLGCPLLPVIKGEIQCRGLAMDVHFIDDKGQSVTQTKGELTCQSSFPSMPVAFWNDLDGKKYHNAYFSRILGVWSHGDYGELTNTGGVIIYGRSDAVLNPGGVRIGTAELYRQVEKVDEVLESIAIGQEWRGDIRIILFVTLRENKQLSEVVINKIKMAIRENTTPRHVPAKIIQVRDIPRTISGKIVELAVRDIIHGRPIANKEAIANPEALLEFQGLEELKL</sequence>
<dbReference type="Pfam" id="PF00501">
    <property type="entry name" value="AMP-binding"/>
    <property type="match status" value="1"/>
</dbReference>
<dbReference type="AlphaFoldDB" id="A0AA90P114"/>
<gene>
    <name evidence="7" type="ORF">QS748_07485</name>
</gene>
<protein>
    <submittedName>
        <fullName evidence="7">Acetoacetate--CoA ligase</fullName>
        <ecNumber evidence="7">6.2.1.16</ecNumber>
    </submittedName>
</protein>
<dbReference type="CDD" id="cd05943">
    <property type="entry name" value="AACS"/>
    <property type="match status" value="1"/>
</dbReference>
<dbReference type="InterPro" id="IPR045851">
    <property type="entry name" value="AMP-bd_C_sf"/>
</dbReference>
<reference evidence="7 8" key="1">
    <citation type="journal article" date="2023" name="bioRxiv">
        <title>An intranuclear bacterial parasite of deep-sea mussels expresses apoptosis inhibitors acquired from its host.</title>
        <authorList>
            <person name="Gonzalez Porras M.A."/>
            <person name="Assie A."/>
            <person name="Tietjen M."/>
            <person name="Violette M."/>
            <person name="Kleiner M."/>
            <person name="Gruber-Vodicka H."/>
            <person name="Dubilier N."/>
            <person name="Leisch N."/>
        </authorList>
    </citation>
    <scope>NUCLEOTIDE SEQUENCE [LARGE SCALE GENOMIC DNA]</scope>
    <source>
        <strain evidence="7">IAP13</strain>
    </source>
</reference>
<dbReference type="InterPro" id="IPR000873">
    <property type="entry name" value="AMP-dep_synth/lig_dom"/>
</dbReference>
<dbReference type="SUPFAM" id="SSF56801">
    <property type="entry name" value="Acetyl-CoA synthetase-like"/>
    <property type="match status" value="1"/>
</dbReference>
<dbReference type="Pfam" id="PF16177">
    <property type="entry name" value="ACAS_N"/>
    <property type="match status" value="1"/>
</dbReference>
<evidence type="ECO:0000256" key="3">
    <source>
        <dbReference type="ARBA" id="ARBA00022741"/>
    </source>
</evidence>
<evidence type="ECO:0000256" key="1">
    <source>
        <dbReference type="ARBA" id="ARBA00006432"/>
    </source>
</evidence>
<evidence type="ECO:0000256" key="4">
    <source>
        <dbReference type="ARBA" id="ARBA00022840"/>
    </source>
</evidence>
<dbReference type="GO" id="GO:0005524">
    <property type="term" value="F:ATP binding"/>
    <property type="evidence" value="ECO:0007669"/>
    <property type="project" value="UniProtKB-KW"/>
</dbReference>
<dbReference type="GO" id="GO:0006629">
    <property type="term" value="P:lipid metabolic process"/>
    <property type="evidence" value="ECO:0007669"/>
    <property type="project" value="InterPro"/>
</dbReference>
<feature type="domain" description="AMP-dependent synthetase/ligase" evidence="5">
    <location>
        <begin position="94"/>
        <end position="423"/>
    </location>
</feature>
<dbReference type="PANTHER" id="PTHR42921:SF1">
    <property type="entry name" value="ACETOACETYL-COA SYNTHETASE"/>
    <property type="match status" value="1"/>
</dbReference>
<dbReference type="InterPro" id="IPR020845">
    <property type="entry name" value="AMP-binding_CS"/>
</dbReference>
<dbReference type="GO" id="GO:0030729">
    <property type="term" value="F:acetoacetate-CoA ligase activity"/>
    <property type="evidence" value="ECO:0007669"/>
    <property type="project" value="UniProtKB-EC"/>
</dbReference>
<accession>A0AA90P114</accession>
<evidence type="ECO:0000313" key="7">
    <source>
        <dbReference type="EMBL" id="MDP0589031.1"/>
    </source>
</evidence>
<dbReference type="PANTHER" id="PTHR42921">
    <property type="entry name" value="ACETOACETYL-COA SYNTHETASE"/>
    <property type="match status" value="1"/>
</dbReference>
<feature type="domain" description="Acetyl-coenzyme A synthetase N-terminal" evidence="6">
    <location>
        <begin position="36"/>
        <end position="91"/>
    </location>
</feature>
<evidence type="ECO:0000313" key="8">
    <source>
        <dbReference type="Proteomes" id="UP001178148"/>
    </source>
</evidence>
<comment type="caution">
    <text evidence="7">The sequence shown here is derived from an EMBL/GenBank/DDBJ whole genome shotgun (WGS) entry which is preliminary data.</text>
</comment>
<keyword evidence="3" id="KW-0547">Nucleotide-binding</keyword>
<dbReference type="EMBL" id="JASXSV010000009">
    <property type="protein sequence ID" value="MDP0589031.1"/>
    <property type="molecule type" value="Genomic_DNA"/>
</dbReference>
<proteinExistence type="inferred from homology"/>
<dbReference type="InterPro" id="IPR042099">
    <property type="entry name" value="ANL_N_sf"/>
</dbReference>